<feature type="non-terminal residue" evidence="2">
    <location>
        <position position="265"/>
    </location>
</feature>
<evidence type="ECO:0000313" key="3">
    <source>
        <dbReference type="Proteomes" id="UP000712673"/>
    </source>
</evidence>
<dbReference type="AlphaFoldDB" id="A0A938B6L0"/>
<dbReference type="InterPro" id="IPR001173">
    <property type="entry name" value="Glyco_trans_2-like"/>
</dbReference>
<dbReference type="Proteomes" id="UP000712673">
    <property type="component" value="Unassembled WGS sequence"/>
</dbReference>
<organism evidence="2 3">
    <name type="scientific">Tectimicrobiota bacterium</name>
    <dbReference type="NCBI Taxonomy" id="2528274"/>
    <lineage>
        <taxon>Bacteria</taxon>
        <taxon>Pseudomonadati</taxon>
        <taxon>Nitrospinota/Tectimicrobiota group</taxon>
        <taxon>Candidatus Tectimicrobiota</taxon>
    </lineage>
</organism>
<dbReference type="InterPro" id="IPR029044">
    <property type="entry name" value="Nucleotide-diphossugar_trans"/>
</dbReference>
<dbReference type="Gene3D" id="3.90.550.10">
    <property type="entry name" value="Spore Coat Polysaccharide Biosynthesis Protein SpsA, Chain A"/>
    <property type="match status" value="1"/>
</dbReference>
<accession>A0A938B6L0</accession>
<name>A0A938B6L0_UNCTE</name>
<dbReference type="PANTHER" id="PTHR43646:SF3">
    <property type="entry name" value="SLR1566 PROTEIN"/>
    <property type="match status" value="1"/>
</dbReference>
<feature type="domain" description="Glycosyltransferase 2-like" evidence="1">
    <location>
        <begin position="45"/>
        <end position="214"/>
    </location>
</feature>
<dbReference type="EMBL" id="VGLS01001060">
    <property type="protein sequence ID" value="MBM3226813.1"/>
    <property type="molecule type" value="Genomic_DNA"/>
</dbReference>
<proteinExistence type="predicted"/>
<sequence length="265" mass="28580">MLLEILAVAASLCAVLPAWLFSKNARLYAPPLVPQPGTAPPAVAVLIPARNEARTIRAAVEAALHSQDVQLEVLVLDDHSTDATAQIVRDMTARDARVRLLPGPPLPPGWCGKQHACAVLAAHTAQPLLVFIDADVRLEPQGLSRLAAFLDASGADLVSGLPRQETGTAFEHVLIPLIHFLLLGFLPMQRMRRSRHPAYASGCGQLFMARRQAYVHAGGHAAIRNSLHDGLTLPRAFRAAGLRTDLCDATTVATCRMYHGARDVW</sequence>
<protein>
    <submittedName>
        <fullName evidence="2">Glycosyltransferase</fullName>
    </submittedName>
</protein>
<reference evidence="2" key="1">
    <citation type="submission" date="2019-03" db="EMBL/GenBank/DDBJ databases">
        <title>Lake Tanganyika Metagenome-Assembled Genomes (MAGs).</title>
        <authorList>
            <person name="Tran P."/>
        </authorList>
    </citation>
    <scope>NUCLEOTIDE SEQUENCE</scope>
    <source>
        <strain evidence="2">K_DeepCast_65m_m2_066</strain>
    </source>
</reference>
<evidence type="ECO:0000313" key="2">
    <source>
        <dbReference type="EMBL" id="MBM3226813.1"/>
    </source>
</evidence>
<comment type="caution">
    <text evidence="2">The sequence shown here is derived from an EMBL/GenBank/DDBJ whole genome shotgun (WGS) entry which is preliminary data.</text>
</comment>
<evidence type="ECO:0000259" key="1">
    <source>
        <dbReference type="Pfam" id="PF00535"/>
    </source>
</evidence>
<dbReference type="PANTHER" id="PTHR43646">
    <property type="entry name" value="GLYCOSYLTRANSFERASE"/>
    <property type="match status" value="1"/>
</dbReference>
<dbReference type="Pfam" id="PF00535">
    <property type="entry name" value="Glycos_transf_2"/>
    <property type="match status" value="1"/>
</dbReference>
<dbReference type="SUPFAM" id="SSF53448">
    <property type="entry name" value="Nucleotide-diphospho-sugar transferases"/>
    <property type="match status" value="1"/>
</dbReference>
<gene>
    <name evidence="2" type="ORF">FJZ47_23865</name>
</gene>